<keyword evidence="5" id="KW-1003">Cell membrane</keyword>
<evidence type="ECO:0000256" key="18">
    <source>
        <dbReference type="SAM" id="Phobius"/>
    </source>
</evidence>
<keyword evidence="6 16" id="KW-0812">Transmembrane</keyword>
<evidence type="ECO:0000259" key="19">
    <source>
        <dbReference type="Pfam" id="PF02096"/>
    </source>
</evidence>
<feature type="transmembrane region" description="Helical" evidence="18">
    <location>
        <begin position="38"/>
        <end position="60"/>
    </location>
</feature>
<feature type="transmembrane region" description="Helical" evidence="18">
    <location>
        <begin position="110"/>
        <end position="131"/>
    </location>
</feature>
<evidence type="ECO:0000256" key="9">
    <source>
        <dbReference type="ARBA" id="ARBA00023136"/>
    </source>
</evidence>
<dbReference type="EMBL" id="BMJI01000001">
    <property type="protein sequence ID" value="GGC79004.1"/>
    <property type="molecule type" value="Genomic_DNA"/>
</dbReference>
<keyword evidence="7" id="KW-0653">Protein transport</keyword>
<keyword evidence="9 18" id="KW-0472">Membrane</keyword>
<reference evidence="21" key="1">
    <citation type="journal article" date="2019" name="Int. J. Syst. Evol. Microbiol.">
        <title>The Global Catalogue of Microorganisms (GCM) 10K type strain sequencing project: providing services to taxonomists for standard genome sequencing and annotation.</title>
        <authorList>
            <consortium name="The Broad Institute Genomics Platform"/>
            <consortium name="The Broad Institute Genome Sequencing Center for Infectious Disease"/>
            <person name="Wu L."/>
            <person name="Ma J."/>
        </authorList>
    </citation>
    <scope>NUCLEOTIDE SEQUENCE [LARGE SCALE GENOMIC DNA]</scope>
    <source>
        <strain evidence="21">CGMCC 1.15480</strain>
    </source>
</reference>
<evidence type="ECO:0000256" key="16">
    <source>
        <dbReference type="RuleBase" id="RU003945"/>
    </source>
</evidence>
<dbReference type="PANTHER" id="PTHR12428">
    <property type="entry name" value="OXA1"/>
    <property type="match status" value="1"/>
</dbReference>
<sequence>MFDFFDMILSPFRWIVSVILIGFHEAFNFIGIPEASGWNWTLSIIGLVMVIRAALIPLFVKQIKAQRGMQELQPELLALQKKYKGKTDQLSRQAMAQEQMALYKKHGTNPFSACLPLIVQMPFFFSLFTVLNGIGHAAANQNHIGALNPEQVQQFNAASIFGAPLSSTFLNNGGNATVIVLSVVMILAMTASQFITQRQIMAKNMSEQALASPFMRQQKMLLYVLPVVFAVGGINFPIGVLIYWTATNVWTMVQQFIVIRNMPTPGSPAYRAWQERQRARGKLEPTKKTPGATVATAEAETQSRGQRSQPQRKNRRKR</sequence>
<keyword evidence="8 18" id="KW-1133">Transmembrane helix</keyword>
<proteinExistence type="inferred from homology"/>
<gene>
    <name evidence="20" type="ORF">GCM10011512_02050</name>
</gene>
<evidence type="ECO:0000256" key="15">
    <source>
        <dbReference type="ARBA" id="ARBA00033342"/>
    </source>
</evidence>
<evidence type="ECO:0000256" key="11">
    <source>
        <dbReference type="ARBA" id="ARBA00025034"/>
    </source>
</evidence>
<evidence type="ECO:0000256" key="3">
    <source>
        <dbReference type="ARBA" id="ARBA00015325"/>
    </source>
</evidence>
<evidence type="ECO:0000256" key="4">
    <source>
        <dbReference type="ARBA" id="ARBA00022448"/>
    </source>
</evidence>
<dbReference type="InterPro" id="IPR001708">
    <property type="entry name" value="YidC/ALB3/OXA1/COX18"/>
</dbReference>
<keyword evidence="4" id="KW-0813">Transport</keyword>
<feature type="compositionally biased region" description="Basic and acidic residues" evidence="17">
    <location>
        <begin position="274"/>
        <end position="287"/>
    </location>
</feature>
<dbReference type="InterPro" id="IPR028055">
    <property type="entry name" value="YidC/Oxa/ALB_C"/>
</dbReference>
<protein>
    <recommendedName>
        <fullName evidence="3">Membrane protein insertase YidC</fullName>
    </recommendedName>
    <alternativeName>
        <fullName evidence="15">Foldase YidC</fullName>
    </alternativeName>
    <alternativeName>
        <fullName evidence="14">Membrane integrase YidC</fullName>
    </alternativeName>
    <alternativeName>
        <fullName evidence="13">Membrane protein YidC</fullName>
    </alternativeName>
</protein>
<comment type="caution">
    <text evidence="20">The sequence shown here is derived from an EMBL/GenBank/DDBJ whole genome shotgun (WGS) entry which is preliminary data.</text>
</comment>
<dbReference type="CDD" id="cd20070">
    <property type="entry name" value="5TM_YidC_Alb3"/>
    <property type="match status" value="1"/>
</dbReference>
<evidence type="ECO:0000313" key="21">
    <source>
        <dbReference type="Proteomes" id="UP000597761"/>
    </source>
</evidence>
<feature type="transmembrane region" description="Helical" evidence="18">
    <location>
        <begin position="220"/>
        <end position="244"/>
    </location>
</feature>
<evidence type="ECO:0000256" key="14">
    <source>
        <dbReference type="ARBA" id="ARBA00033245"/>
    </source>
</evidence>
<evidence type="ECO:0000313" key="20">
    <source>
        <dbReference type="EMBL" id="GGC79004.1"/>
    </source>
</evidence>
<evidence type="ECO:0000256" key="12">
    <source>
        <dbReference type="ARBA" id="ARBA00026028"/>
    </source>
</evidence>
<accession>A0ABQ1NMF6</accession>
<evidence type="ECO:0000256" key="8">
    <source>
        <dbReference type="ARBA" id="ARBA00022989"/>
    </source>
</evidence>
<dbReference type="NCBIfam" id="TIGR03592">
    <property type="entry name" value="yidC_oxa1_cterm"/>
    <property type="match status" value="1"/>
</dbReference>
<comment type="function">
    <text evidence="11">Required for the insertion and/or proper folding and/or complex formation of integral membrane proteins into the membrane. Involved in integration of membrane proteins that insert both dependently and independently of the Sec translocase complex, as well as at least some lipoproteins. Aids folding of multispanning membrane proteins.</text>
</comment>
<comment type="subcellular location">
    <subcellularLocation>
        <location evidence="1">Cell membrane</location>
        <topology evidence="1">Multi-pass membrane protein</topology>
    </subcellularLocation>
    <subcellularLocation>
        <location evidence="16">Membrane</location>
        <topology evidence="16">Multi-pass membrane protein</topology>
    </subcellularLocation>
</comment>
<organism evidence="20 21">
    <name type="scientific">Tersicoccus solisilvae</name>
    <dbReference type="NCBI Taxonomy" id="1882339"/>
    <lineage>
        <taxon>Bacteria</taxon>
        <taxon>Bacillati</taxon>
        <taxon>Actinomycetota</taxon>
        <taxon>Actinomycetes</taxon>
        <taxon>Micrococcales</taxon>
        <taxon>Micrococcaceae</taxon>
        <taxon>Tersicoccus</taxon>
    </lineage>
</organism>
<evidence type="ECO:0000256" key="6">
    <source>
        <dbReference type="ARBA" id="ARBA00022692"/>
    </source>
</evidence>
<dbReference type="PANTHER" id="PTHR12428:SF65">
    <property type="entry name" value="CYTOCHROME C OXIDASE ASSEMBLY PROTEIN COX18, MITOCHONDRIAL"/>
    <property type="match status" value="1"/>
</dbReference>
<comment type="similarity">
    <text evidence="2">Belongs to the OXA1/ALB3/YidC family. Type 1 subfamily.</text>
</comment>
<name>A0ABQ1NMF6_9MICC</name>
<evidence type="ECO:0000256" key="17">
    <source>
        <dbReference type="SAM" id="MobiDB-lite"/>
    </source>
</evidence>
<evidence type="ECO:0000256" key="5">
    <source>
        <dbReference type="ARBA" id="ARBA00022475"/>
    </source>
</evidence>
<feature type="transmembrane region" description="Helical" evidence="18">
    <location>
        <begin position="12"/>
        <end position="32"/>
    </location>
</feature>
<dbReference type="Pfam" id="PF02096">
    <property type="entry name" value="60KD_IMP"/>
    <property type="match status" value="1"/>
</dbReference>
<dbReference type="RefSeq" id="WP_188664997.1">
    <property type="nucleotide sequence ID" value="NZ_BMJI01000001.1"/>
</dbReference>
<evidence type="ECO:0000256" key="2">
    <source>
        <dbReference type="ARBA" id="ARBA00010527"/>
    </source>
</evidence>
<dbReference type="NCBIfam" id="NF002350">
    <property type="entry name" value="PRK01315.1"/>
    <property type="match status" value="1"/>
</dbReference>
<feature type="domain" description="Membrane insertase YidC/Oxa/ALB C-terminal" evidence="19">
    <location>
        <begin position="40"/>
        <end position="259"/>
    </location>
</feature>
<keyword evidence="21" id="KW-1185">Reference proteome</keyword>
<feature type="compositionally biased region" description="Polar residues" evidence="17">
    <location>
        <begin position="299"/>
        <end position="309"/>
    </location>
</feature>
<evidence type="ECO:0000256" key="1">
    <source>
        <dbReference type="ARBA" id="ARBA00004651"/>
    </source>
</evidence>
<dbReference type="InterPro" id="IPR047196">
    <property type="entry name" value="YidC_ALB_C"/>
</dbReference>
<evidence type="ECO:0000256" key="13">
    <source>
        <dbReference type="ARBA" id="ARBA00031538"/>
    </source>
</evidence>
<evidence type="ECO:0000256" key="7">
    <source>
        <dbReference type="ARBA" id="ARBA00022927"/>
    </source>
</evidence>
<feature type="region of interest" description="Disordered" evidence="17">
    <location>
        <begin position="274"/>
        <end position="318"/>
    </location>
</feature>
<comment type="subunit">
    <text evidence="12">Interacts with the Sec translocase complex via SecD. Specifically interacts with transmembrane segments of nascent integral membrane proteins during membrane integration.</text>
</comment>
<keyword evidence="10" id="KW-0143">Chaperone</keyword>
<dbReference type="Proteomes" id="UP000597761">
    <property type="component" value="Unassembled WGS sequence"/>
</dbReference>
<feature type="transmembrane region" description="Helical" evidence="18">
    <location>
        <begin position="176"/>
        <end position="195"/>
    </location>
</feature>
<evidence type="ECO:0000256" key="10">
    <source>
        <dbReference type="ARBA" id="ARBA00023186"/>
    </source>
</evidence>